<reference evidence="1" key="1">
    <citation type="submission" date="2020-02" db="EMBL/GenBank/DDBJ databases">
        <authorList>
            <person name="Meier V. D."/>
        </authorList>
    </citation>
    <scope>NUCLEOTIDE SEQUENCE</scope>
    <source>
        <strain evidence="1">AVDCRST_MAG35</strain>
    </source>
</reference>
<dbReference type="SUPFAM" id="SSF55961">
    <property type="entry name" value="Bet v1-like"/>
    <property type="match status" value="1"/>
</dbReference>
<organism evidence="1">
    <name type="scientific">uncultured Quadrisphaera sp</name>
    <dbReference type="NCBI Taxonomy" id="904978"/>
    <lineage>
        <taxon>Bacteria</taxon>
        <taxon>Bacillati</taxon>
        <taxon>Actinomycetota</taxon>
        <taxon>Actinomycetes</taxon>
        <taxon>Kineosporiales</taxon>
        <taxon>Kineosporiaceae</taxon>
        <taxon>Quadrisphaera</taxon>
        <taxon>environmental samples</taxon>
    </lineage>
</organism>
<name>A0A6J4Q3Y5_9ACTN</name>
<dbReference type="AlphaFoldDB" id="A0A6J4Q3Y5"/>
<protein>
    <recommendedName>
        <fullName evidence="2">Polyketide cyclase/dehydrase</fullName>
    </recommendedName>
</protein>
<dbReference type="InterPro" id="IPR023393">
    <property type="entry name" value="START-like_dom_sf"/>
</dbReference>
<evidence type="ECO:0000313" key="1">
    <source>
        <dbReference type="EMBL" id="CAA9429972.1"/>
    </source>
</evidence>
<evidence type="ECO:0008006" key="2">
    <source>
        <dbReference type="Google" id="ProtNLM"/>
    </source>
</evidence>
<accession>A0A6J4Q3Y5</accession>
<dbReference type="Gene3D" id="3.30.530.20">
    <property type="match status" value="1"/>
</dbReference>
<feature type="non-terminal residue" evidence="1">
    <location>
        <position position="75"/>
    </location>
</feature>
<sequence>MRIVLRASGPAPVATAWERYADLTAWPTWSPQISGVDVAGPLRLRRGLSGRVLGLPVLGHPVLAVDFVVEDLDEP</sequence>
<proteinExistence type="predicted"/>
<dbReference type="EMBL" id="CADCUY010000510">
    <property type="protein sequence ID" value="CAA9429972.1"/>
    <property type="molecule type" value="Genomic_DNA"/>
</dbReference>
<gene>
    <name evidence="1" type="ORF">AVDCRST_MAG35-2528</name>
</gene>